<evidence type="ECO:0000313" key="6">
    <source>
        <dbReference type="Proteomes" id="UP000067625"/>
    </source>
</evidence>
<keyword evidence="3 4" id="KW-0949">S-adenosyl-L-methionine</keyword>
<feature type="binding site" evidence="4">
    <location>
        <position position="133"/>
    </location>
    <ligand>
        <name>S-adenosyl-L-methionine</name>
        <dbReference type="ChEBI" id="CHEBI:59789"/>
    </ligand>
</feature>
<evidence type="ECO:0000256" key="4">
    <source>
        <dbReference type="HAMAP-Rule" id="MF_02217"/>
    </source>
</evidence>
<dbReference type="PANTHER" id="PTHR10509:SF14">
    <property type="entry name" value="CAFFEOYL-COA O-METHYLTRANSFERASE 3-RELATED"/>
    <property type="match status" value="1"/>
</dbReference>
<proteinExistence type="inferred from homology"/>
<keyword evidence="2 4" id="KW-0808">Transferase</keyword>
<keyword evidence="4" id="KW-0479">Metal-binding</keyword>
<comment type="subunit">
    <text evidence="4">Homodimer.</text>
</comment>
<name>A0A0M3R9P4_9BACI</name>
<feature type="binding site" evidence="4">
    <location>
        <position position="68"/>
    </location>
    <ligand>
        <name>S-adenosyl-L-methionine</name>
        <dbReference type="ChEBI" id="CHEBI:59789"/>
    </ligand>
</feature>
<keyword evidence="1 4" id="KW-0489">Methyltransferase</keyword>
<keyword evidence="6" id="KW-1185">Reference proteome</keyword>
<dbReference type="RefSeq" id="WP_053603562.1">
    <property type="nucleotide sequence ID" value="NZ_CP012600.1"/>
</dbReference>
<feature type="binding site" evidence="4">
    <location>
        <position position="38"/>
    </location>
    <ligand>
        <name>S-adenosyl-L-methionine</name>
        <dbReference type="ChEBI" id="CHEBI:59789"/>
    </ligand>
</feature>
<dbReference type="CDD" id="cd02440">
    <property type="entry name" value="AdoMet_MTases"/>
    <property type="match status" value="1"/>
</dbReference>
<dbReference type="GO" id="GO:0008757">
    <property type="term" value="F:S-adenosylmethionine-dependent methyltransferase activity"/>
    <property type="evidence" value="ECO:0007669"/>
    <property type="project" value="TreeGrafter"/>
</dbReference>
<dbReference type="Pfam" id="PF01596">
    <property type="entry name" value="Methyltransf_3"/>
    <property type="match status" value="1"/>
</dbReference>
<evidence type="ECO:0000256" key="3">
    <source>
        <dbReference type="ARBA" id="ARBA00022691"/>
    </source>
</evidence>
<dbReference type="HAMAP" id="MF_02217">
    <property type="entry name" value="TrmR_methyltr"/>
    <property type="match status" value="1"/>
</dbReference>
<feature type="binding site" evidence="4">
    <location>
        <begin position="113"/>
        <end position="114"/>
    </location>
    <ligand>
        <name>S-adenosyl-L-methionine</name>
        <dbReference type="ChEBI" id="CHEBI:59789"/>
    </ligand>
</feature>
<dbReference type="OrthoDB" id="9799672at2"/>
<dbReference type="InterPro" id="IPR050362">
    <property type="entry name" value="Cation-dep_OMT"/>
</dbReference>
<comment type="function">
    <text evidence="4">Catalyzes the methylation of 5-hydroxyuridine (ho5U) to form 5-methoxyuridine (mo5U) at position 34 in tRNAs.</text>
</comment>
<evidence type="ECO:0000256" key="1">
    <source>
        <dbReference type="ARBA" id="ARBA00022603"/>
    </source>
</evidence>
<feature type="binding site" evidence="4">
    <location>
        <position position="160"/>
    </location>
    <ligand>
        <name>Mg(2+)</name>
        <dbReference type="ChEBI" id="CHEBI:18420"/>
    </ligand>
</feature>
<dbReference type="InterPro" id="IPR043675">
    <property type="entry name" value="TrmR_methyltr"/>
</dbReference>
<dbReference type="Gene3D" id="3.40.50.150">
    <property type="entry name" value="Vaccinia Virus protein VP39"/>
    <property type="match status" value="1"/>
</dbReference>
<keyword evidence="4" id="KW-0819">tRNA processing</keyword>
<evidence type="ECO:0000256" key="2">
    <source>
        <dbReference type="ARBA" id="ARBA00022679"/>
    </source>
</evidence>
<accession>A0A0M3R9P4</accession>
<organism evidence="5 6">
    <name type="scientific">Bacillus gobiensis</name>
    <dbReference type="NCBI Taxonomy" id="1441095"/>
    <lineage>
        <taxon>Bacteria</taxon>
        <taxon>Bacillati</taxon>
        <taxon>Bacillota</taxon>
        <taxon>Bacilli</taxon>
        <taxon>Bacillales</taxon>
        <taxon>Bacillaceae</taxon>
        <taxon>Bacillus</taxon>
    </lineage>
</organism>
<protein>
    <recommendedName>
        <fullName evidence="4">tRNA 5-hydroxyuridine methyltransferase</fullName>
        <ecNumber evidence="4">2.1.1.-</ecNumber>
    </recommendedName>
    <alternativeName>
        <fullName evidence="4">ho5U methyltransferase</fullName>
    </alternativeName>
</protein>
<keyword evidence="4" id="KW-0460">Magnesium</keyword>
<dbReference type="GO" id="GO:0000287">
    <property type="term" value="F:magnesium ion binding"/>
    <property type="evidence" value="ECO:0007669"/>
    <property type="project" value="UniProtKB-UniRule"/>
</dbReference>
<reference evidence="5 6" key="2">
    <citation type="journal article" date="2016" name="Int. J. Syst. Evol. Microbiol.">
        <title>Bacillus gobiensis sp. nov., isolated from a soil sample.</title>
        <authorList>
            <person name="Liu B."/>
            <person name="Liu G.H."/>
            <person name="Cetin S."/>
            <person name="Schumann P."/>
            <person name="Pan Z.Z."/>
            <person name="Chen Q.Q."/>
        </authorList>
    </citation>
    <scope>NUCLEOTIDE SEQUENCE [LARGE SCALE GENOMIC DNA]</scope>
    <source>
        <strain evidence="5 6">FJAT-4402</strain>
    </source>
</reference>
<gene>
    <name evidence="4" type="primary">trmR</name>
    <name evidence="5" type="ORF">AM592_09390</name>
</gene>
<dbReference type="GO" id="GO:0016300">
    <property type="term" value="F:tRNA (uridine) methyltransferase activity"/>
    <property type="evidence" value="ECO:0007669"/>
    <property type="project" value="UniProtKB-UniRule"/>
</dbReference>
<reference evidence="6" key="1">
    <citation type="submission" date="2015-08" db="EMBL/GenBank/DDBJ databases">
        <title>Genome sequencing project for genomic taxonomy and phylogenomics of Bacillus-like bacteria.</title>
        <authorList>
            <person name="Liu B."/>
            <person name="Wang J."/>
            <person name="Zhu Y."/>
            <person name="Liu G."/>
            <person name="Chen Q."/>
            <person name="Chen Z."/>
            <person name="Lan J."/>
            <person name="Che J."/>
            <person name="Ge C."/>
            <person name="Shi H."/>
            <person name="Pan Z."/>
            <person name="Liu X."/>
        </authorList>
    </citation>
    <scope>NUCLEOTIDE SEQUENCE [LARGE SCALE GENOMIC DNA]</scope>
    <source>
        <strain evidence="6">FJAT-4402</strain>
    </source>
</reference>
<dbReference type="PANTHER" id="PTHR10509">
    <property type="entry name" value="O-METHYLTRANSFERASE-RELATED"/>
    <property type="match status" value="1"/>
</dbReference>
<feature type="binding site" evidence="4">
    <location>
        <position position="159"/>
    </location>
    <ligand>
        <name>Mg(2+)</name>
        <dbReference type="ChEBI" id="CHEBI:18420"/>
    </ligand>
</feature>
<dbReference type="SUPFAM" id="SSF53335">
    <property type="entry name" value="S-adenosyl-L-methionine-dependent methyltransferases"/>
    <property type="match status" value="1"/>
</dbReference>
<evidence type="ECO:0000313" key="5">
    <source>
        <dbReference type="EMBL" id="ALC81792.1"/>
    </source>
</evidence>
<dbReference type="GO" id="GO:0008171">
    <property type="term" value="F:O-methyltransferase activity"/>
    <property type="evidence" value="ECO:0007669"/>
    <property type="project" value="InterPro"/>
</dbReference>
<sequence length="220" mass="24933">MNIMQDQINKYIEKFIQPTSLELAKLEAKAKINHVPIMESTGIEVLLQLLTIKKVKRVLEIGTGVGYSAIRIATALPEANVFTVERNQERYNEAIKNIKEFQLNERIHVFYGDALESADAVRTVAPYDAIFIDAAKGQYKKFFETFEPMLADDGLIITDNVLFKGLVATNYEELEDKRKRNLVSKIDGYNEWLMQNTSYHTTIIPAGDGIAVSTKRGEQL</sequence>
<comment type="similarity">
    <text evidence="4">Belongs to the class I-like SAM-binding methyltransferase superfamily. Cation-dependent O-methyltransferase family.</text>
</comment>
<dbReference type="PATRIC" id="fig|1441095.3.peg.2069"/>
<dbReference type="InterPro" id="IPR002935">
    <property type="entry name" value="SAM_O-MeTrfase"/>
</dbReference>
<dbReference type="EMBL" id="CP012600">
    <property type="protein sequence ID" value="ALC81792.1"/>
    <property type="molecule type" value="Genomic_DNA"/>
</dbReference>
<feature type="binding site" evidence="4">
    <location>
        <position position="133"/>
    </location>
    <ligand>
        <name>Mg(2+)</name>
        <dbReference type="ChEBI" id="CHEBI:18420"/>
    </ligand>
</feature>
<dbReference type="PROSITE" id="PS51682">
    <property type="entry name" value="SAM_OMT_I"/>
    <property type="match status" value="1"/>
</dbReference>
<dbReference type="InterPro" id="IPR029063">
    <property type="entry name" value="SAM-dependent_MTases_sf"/>
</dbReference>
<dbReference type="AlphaFoldDB" id="A0A0M3R9P4"/>
<dbReference type="STRING" id="1441095.AM592_09390"/>
<dbReference type="GO" id="GO:0030488">
    <property type="term" value="P:tRNA methylation"/>
    <property type="evidence" value="ECO:0007669"/>
    <property type="project" value="UniProtKB-UniRule"/>
</dbReference>
<dbReference type="Proteomes" id="UP000067625">
    <property type="component" value="Chromosome"/>
</dbReference>
<feature type="binding site" evidence="4">
    <location>
        <position position="85"/>
    </location>
    <ligand>
        <name>S-adenosyl-L-methionine</name>
        <dbReference type="ChEBI" id="CHEBI:59789"/>
    </ligand>
</feature>
<dbReference type="EC" id="2.1.1.-" evidence="4"/>
<comment type="catalytic activity">
    <reaction evidence="4">
        <text>5-hydroxyuridine(34) in tRNA + S-adenosyl-L-methionine = 5-methoxyuridine(34) in tRNA + S-adenosyl-L-homocysteine + H(+)</text>
        <dbReference type="Rhea" id="RHEA:60524"/>
        <dbReference type="Rhea" id="RHEA-COMP:13381"/>
        <dbReference type="Rhea" id="RHEA-COMP:15591"/>
        <dbReference type="ChEBI" id="CHEBI:15378"/>
        <dbReference type="ChEBI" id="CHEBI:57856"/>
        <dbReference type="ChEBI" id="CHEBI:59789"/>
        <dbReference type="ChEBI" id="CHEBI:136877"/>
        <dbReference type="ChEBI" id="CHEBI:143860"/>
    </reaction>
</comment>